<accession>A0A7C8IIX4</accession>
<reference evidence="2 3" key="1">
    <citation type="submission" date="2020-01" db="EMBL/GenBank/DDBJ databases">
        <authorList>
            <consortium name="DOE Joint Genome Institute"/>
            <person name="Haridas S."/>
            <person name="Albert R."/>
            <person name="Binder M."/>
            <person name="Bloem J."/>
            <person name="Labutti K."/>
            <person name="Salamov A."/>
            <person name="Andreopoulos B."/>
            <person name="Baker S.E."/>
            <person name="Barry K."/>
            <person name="Bills G."/>
            <person name="Bluhm B.H."/>
            <person name="Cannon C."/>
            <person name="Castanera R."/>
            <person name="Culley D.E."/>
            <person name="Daum C."/>
            <person name="Ezra D."/>
            <person name="Gonzalez J.B."/>
            <person name="Henrissat B."/>
            <person name="Kuo A."/>
            <person name="Liang C."/>
            <person name="Lipzen A."/>
            <person name="Lutzoni F."/>
            <person name="Magnuson J."/>
            <person name="Mondo S."/>
            <person name="Nolan M."/>
            <person name="Ohm R."/>
            <person name="Pangilinan J."/>
            <person name="Park H.-J.H."/>
            <person name="Ramirez L."/>
            <person name="Alfaro M."/>
            <person name="Sun H."/>
            <person name="Tritt A."/>
            <person name="Yoshinaga Y."/>
            <person name="Zwiers L.-H.L."/>
            <person name="Turgeon B.G."/>
            <person name="Goodwin S.B."/>
            <person name="Spatafora J.W."/>
            <person name="Crous P.W."/>
            <person name="Grigoriev I.V."/>
        </authorList>
    </citation>
    <scope>NUCLEOTIDE SEQUENCE [LARGE SCALE GENOMIC DNA]</scope>
    <source>
        <strain evidence="2 3">CBS 611.86</strain>
    </source>
</reference>
<organism evidence="2 3">
    <name type="scientific">Massariosphaeria phaeospora</name>
    <dbReference type="NCBI Taxonomy" id="100035"/>
    <lineage>
        <taxon>Eukaryota</taxon>
        <taxon>Fungi</taxon>
        <taxon>Dikarya</taxon>
        <taxon>Ascomycota</taxon>
        <taxon>Pezizomycotina</taxon>
        <taxon>Dothideomycetes</taxon>
        <taxon>Pleosporomycetidae</taxon>
        <taxon>Pleosporales</taxon>
        <taxon>Pleosporales incertae sedis</taxon>
        <taxon>Massariosphaeria</taxon>
    </lineage>
</organism>
<evidence type="ECO:0000313" key="2">
    <source>
        <dbReference type="EMBL" id="KAF2878331.1"/>
    </source>
</evidence>
<feature type="region of interest" description="Disordered" evidence="1">
    <location>
        <begin position="165"/>
        <end position="232"/>
    </location>
</feature>
<name>A0A7C8IIX4_9PLEO</name>
<comment type="caution">
    <text evidence="2">The sequence shown here is derived from an EMBL/GenBank/DDBJ whole genome shotgun (WGS) entry which is preliminary data.</text>
</comment>
<dbReference type="Proteomes" id="UP000481861">
    <property type="component" value="Unassembled WGS sequence"/>
</dbReference>
<sequence length="232" mass="25905">MNDRNRENQRFYNPTIRTGGLPGISETISANSPAQSHNELREPTVPNSLPPDIDAARRSRIQTDLTNVFHAKRPSHSTEPPSLKGMGTYTHVELQTLFPHQRHITTNKFLPLGGPNRARRRHAGVVAELPKDVQALYNEVREVIEKEEKLAEGGENYDPRDRFGGLAFPDIMVPPPPPPEDTGDVEMGGMGDGRGRWDMGLDRTNSAASGKEPQQARGTTYDASRDPRRRRQ</sequence>
<gene>
    <name evidence="2" type="ORF">BDV95DRAFT_557211</name>
</gene>
<protein>
    <submittedName>
        <fullName evidence="2">Uncharacterized protein</fullName>
    </submittedName>
</protein>
<keyword evidence="3" id="KW-1185">Reference proteome</keyword>
<dbReference type="OrthoDB" id="3693506at2759"/>
<dbReference type="AlphaFoldDB" id="A0A7C8IIX4"/>
<dbReference type="EMBL" id="JAADJZ010000001">
    <property type="protein sequence ID" value="KAF2878331.1"/>
    <property type="molecule type" value="Genomic_DNA"/>
</dbReference>
<feature type="compositionally biased region" description="Polar residues" evidence="1">
    <location>
        <begin position="26"/>
        <end position="37"/>
    </location>
</feature>
<evidence type="ECO:0000313" key="3">
    <source>
        <dbReference type="Proteomes" id="UP000481861"/>
    </source>
</evidence>
<evidence type="ECO:0000256" key="1">
    <source>
        <dbReference type="SAM" id="MobiDB-lite"/>
    </source>
</evidence>
<proteinExistence type="predicted"/>
<feature type="region of interest" description="Disordered" evidence="1">
    <location>
        <begin position="1"/>
        <end position="53"/>
    </location>
</feature>